<accession>A0A554VRE8</accession>
<dbReference type="AlphaFoldDB" id="A0A554VRE8"/>
<gene>
    <name evidence="1" type="ORF">FOF46_00990</name>
</gene>
<dbReference type="InterPro" id="IPR021295">
    <property type="entry name" value="DUF2867"/>
</dbReference>
<evidence type="ECO:0000313" key="2">
    <source>
        <dbReference type="Proteomes" id="UP000318833"/>
    </source>
</evidence>
<dbReference type="EMBL" id="VLNR01000002">
    <property type="protein sequence ID" value="TSE11233.1"/>
    <property type="molecule type" value="Genomic_DNA"/>
</dbReference>
<dbReference type="Proteomes" id="UP000318833">
    <property type="component" value="Unassembled WGS sequence"/>
</dbReference>
<keyword evidence="2" id="KW-1185">Reference proteome</keyword>
<dbReference type="OrthoDB" id="7058586at2"/>
<organism evidence="1 2">
    <name type="scientific">Aquimarina algiphila</name>
    <dbReference type="NCBI Taxonomy" id="2047982"/>
    <lineage>
        <taxon>Bacteria</taxon>
        <taxon>Pseudomonadati</taxon>
        <taxon>Bacteroidota</taxon>
        <taxon>Flavobacteriia</taxon>
        <taxon>Flavobacteriales</taxon>
        <taxon>Flavobacteriaceae</taxon>
        <taxon>Aquimarina</taxon>
    </lineage>
</organism>
<evidence type="ECO:0000313" key="1">
    <source>
        <dbReference type="EMBL" id="TSE11233.1"/>
    </source>
</evidence>
<proteinExistence type="predicted"/>
<reference evidence="1 2" key="1">
    <citation type="submission" date="2019-07" db="EMBL/GenBank/DDBJ databases">
        <title>The draft genome sequence of Aquimarina algiphila M91.</title>
        <authorList>
            <person name="Meng X."/>
        </authorList>
    </citation>
    <scope>NUCLEOTIDE SEQUENCE [LARGE SCALE GENOMIC DNA]</scope>
    <source>
        <strain evidence="1 2">M91</strain>
    </source>
</reference>
<dbReference type="Pfam" id="PF11066">
    <property type="entry name" value="DUF2867"/>
    <property type="match status" value="1"/>
</dbReference>
<protein>
    <submittedName>
        <fullName evidence="1">DUF2867 domain-containing protein</fullName>
    </submittedName>
</protein>
<sequence length="170" mass="19870">MNTKVILENTPDTSLINNTLNKIDYSDTYATTNHLDSLEKITNMIFANFPNWVTIMMKFRNTIVKIFDLKTQKPSDYNTDFKVGGYIGYFKIYEIMSNEIILGANDKHLNFRVSVFNSQELTYNIKVSTIVQYNKRWGKIYMTIVKPFHQLIVKKMVRNACKNSNTRISN</sequence>
<dbReference type="RefSeq" id="WP_143915161.1">
    <property type="nucleotide sequence ID" value="NZ_CANMIK010000032.1"/>
</dbReference>
<name>A0A554VRE8_9FLAO</name>
<comment type="caution">
    <text evidence="1">The sequence shown here is derived from an EMBL/GenBank/DDBJ whole genome shotgun (WGS) entry which is preliminary data.</text>
</comment>